<dbReference type="Pfam" id="PF14322">
    <property type="entry name" value="SusD-like_3"/>
    <property type="match status" value="1"/>
</dbReference>
<dbReference type="Gene3D" id="2.20.20.130">
    <property type="match status" value="1"/>
</dbReference>
<dbReference type="Gene3D" id="1.25.40.900">
    <property type="match status" value="1"/>
</dbReference>
<feature type="domain" description="SusD-like N-terminal" evidence="8">
    <location>
        <begin position="25"/>
        <end position="240"/>
    </location>
</feature>
<dbReference type="CDD" id="cd08977">
    <property type="entry name" value="SusD"/>
    <property type="match status" value="1"/>
</dbReference>
<feature type="domain" description="RagB/SusD" evidence="7">
    <location>
        <begin position="351"/>
        <end position="502"/>
    </location>
</feature>
<gene>
    <name evidence="9" type="ORF">F2Z25_02435</name>
</gene>
<sequence length="502" mass="56138">MKYTFIYKTLVSVALIANLSSCVNDWLDVTPGNQVAADEAVTTSKDLSSVRAGMYQMLKGTSSFNDYYAARMIYYGEVRGEDMQSDKSGTRSQSCYYMNYVTADEAPKIWQTPYAVIGRANRIIEAAESGQLTDAKSKAATIAQYEAEAKVARALAHFDLVRVYGKTYTAPGAPASYGVPVVNKVLKSDDQLSRNTVQEVYNLVVQDLTEAIDSEALSTAKLVGYLNEWAAKALLTRVYLTMGENQKALDVAEDIIENSPYQLWTNSEYVASWSKMSGTHSKEMIFEIAITGSTDWTDREGIAYLYNEDGYSDIVATQKFLNLLNEDPQDIRQNIFLAPVSDDYKKSYGDNKVYMNKFPAEGLTDLRYNNVPLFRLSEVYLNAAEAATKLGGSNLTKAAAYLDAIVNRANPANHVTAADVTLEKVLKERRKELIGEGHRFFDAMRNNETVVRYTSATDKGWQLNLKEEARSFNRDFYKTLLPIPQDEIDANPSMKDQQNTGY</sequence>
<reference evidence="9 10" key="1">
    <citation type="journal article" date="2019" name="Nat. Med.">
        <title>A library of human gut bacterial isolates paired with longitudinal multiomics data enables mechanistic microbiome research.</title>
        <authorList>
            <person name="Poyet M."/>
            <person name="Groussin M."/>
            <person name="Gibbons S.M."/>
            <person name="Avila-Pacheco J."/>
            <person name="Jiang X."/>
            <person name="Kearney S.M."/>
            <person name="Perrotta A.R."/>
            <person name="Berdy B."/>
            <person name="Zhao S."/>
            <person name="Lieberman T.D."/>
            <person name="Swanson P.K."/>
            <person name="Smith M."/>
            <person name="Roesemann S."/>
            <person name="Alexander J.E."/>
            <person name="Rich S.A."/>
            <person name="Livny J."/>
            <person name="Vlamakis H."/>
            <person name="Clish C."/>
            <person name="Bullock K."/>
            <person name="Deik A."/>
            <person name="Scott J."/>
            <person name="Pierce K.A."/>
            <person name="Xavier R.J."/>
            <person name="Alm E.J."/>
        </authorList>
    </citation>
    <scope>NUCLEOTIDE SEQUENCE [LARGE SCALE GENOMIC DNA]</scope>
    <source>
        <strain evidence="9 10">BIOML-A1</strain>
    </source>
</reference>
<keyword evidence="5" id="KW-0998">Cell outer membrane</keyword>
<evidence type="ECO:0000313" key="9">
    <source>
        <dbReference type="EMBL" id="KAA5209838.1"/>
    </source>
</evidence>
<keyword evidence="4" id="KW-0472">Membrane</keyword>
<comment type="caution">
    <text evidence="9">The sequence shown here is derived from an EMBL/GenBank/DDBJ whole genome shotgun (WGS) entry which is preliminary data.</text>
</comment>
<dbReference type="InterPro" id="IPR011990">
    <property type="entry name" value="TPR-like_helical_dom_sf"/>
</dbReference>
<protein>
    <submittedName>
        <fullName evidence="9">RagB/SusD family nutrient uptake outer membrane protein</fullName>
    </submittedName>
</protein>
<dbReference type="Gene3D" id="1.25.40.390">
    <property type="match status" value="1"/>
</dbReference>
<dbReference type="Pfam" id="PF07980">
    <property type="entry name" value="SusD_RagB"/>
    <property type="match status" value="1"/>
</dbReference>
<dbReference type="AlphaFoldDB" id="A0A5M5WWI3"/>
<evidence type="ECO:0000259" key="8">
    <source>
        <dbReference type="Pfam" id="PF14322"/>
    </source>
</evidence>
<evidence type="ECO:0000256" key="4">
    <source>
        <dbReference type="ARBA" id="ARBA00023136"/>
    </source>
</evidence>
<feature type="chain" id="PRO_5030134264" evidence="6">
    <location>
        <begin position="24"/>
        <end position="502"/>
    </location>
</feature>
<evidence type="ECO:0000313" key="10">
    <source>
        <dbReference type="Proteomes" id="UP000429838"/>
    </source>
</evidence>
<dbReference type="InterPro" id="IPR033985">
    <property type="entry name" value="SusD-like_N"/>
</dbReference>
<evidence type="ECO:0000256" key="5">
    <source>
        <dbReference type="ARBA" id="ARBA00023237"/>
    </source>
</evidence>
<dbReference type="GO" id="GO:0009279">
    <property type="term" value="C:cell outer membrane"/>
    <property type="evidence" value="ECO:0007669"/>
    <property type="project" value="UniProtKB-SubCell"/>
</dbReference>
<dbReference type="InterPro" id="IPR012944">
    <property type="entry name" value="SusD_RagB_dom"/>
</dbReference>
<evidence type="ECO:0000259" key="7">
    <source>
        <dbReference type="Pfam" id="PF07980"/>
    </source>
</evidence>
<evidence type="ECO:0000256" key="1">
    <source>
        <dbReference type="ARBA" id="ARBA00004442"/>
    </source>
</evidence>
<keyword evidence="3 6" id="KW-0732">Signal</keyword>
<organism evidence="9 10">
    <name type="scientific">Bacteroides fragilis</name>
    <dbReference type="NCBI Taxonomy" id="817"/>
    <lineage>
        <taxon>Bacteria</taxon>
        <taxon>Pseudomonadati</taxon>
        <taxon>Bacteroidota</taxon>
        <taxon>Bacteroidia</taxon>
        <taxon>Bacteroidales</taxon>
        <taxon>Bacteroidaceae</taxon>
        <taxon>Bacteroides</taxon>
    </lineage>
</organism>
<comment type="similarity">
    <text evidence="2">Belongs to the SusD family.</text>
</comment>
<dbReference type="Proteomes" id="UP000429838">
    <property type="component" value="Unassembled WGS sequence"/>
</dbReference>
<dbReference type="EMBL" id="VWAQ01000002">
    <property type="protein sequence ID" value="KAA5209838.1"/>
    <property type="molecule type" value="Genomic_DNA"/>
</dbReference>
<evidence type="ECO:0000256" key="6">
    <source>
        <dbReference type="SAM" id="SignalP"/>
    </source>
</evidence>
<proteinExistence type="inferred from homology"/>
<comment type="subcellular location">
    <subcellularLocation>
        <location evidence="1">Cell outer membrane</location>
    </subcellularLocation>
</comment>
<accession>A0A5M5WWI3</accession>
<feature type="signal peptide" evidence="6">
    <location>
        <begin position="1"/>
        <end position="23"/>
    </location>
</feature>
<evidence type="ECO:0000256" key="3">
    <source>
        <dbReference type="ARBA" id="ARBA00022729"/>
    </source>
</evidence>
<dbReference type="SUPFAM" id="SSF48452">
    <property type="entry name" value="TPR-like"/>
    <property type="match status" value="1"/>
</dbReference>
<name>A0A5M5WWI3_BACFG</name>
<evidence type="ECO:0000256" key="2">
    <source>
        <dbReference type="ARBA" id="ARBA00006275"/>
    </source>
</evidence>